<evidence type="ECO:0000256" key="1">
    <source>
        <dbReference type="SAM" id="MobiDB-lite"/>
    </source>
</evidence>
<reference evidence="2" key="1">
    <citation type="submission" date="2014-09" db="EMBL/GenBank/DDBJ databases">
        <authorList>
            <person name="Magalhaes I.L.F."/>
            <person name="Oliveira U."/>
            <person name="Santos F.R."/>
            <person name="Vidigal T.H.D.A."/>
            <person name="Brescovit A.D."/>
            <person name="Santos A.J."/>
        </authorList>
    </citation>
    <scope>NUCLEOTIDE SEQUENCE</scope>
    <source>
        <tissue evidence="2">Shoot tissue taken approximately 20 cm above the soil surface</tissue>
    </source>
</reference>
<reference evidence="2" key="2">
    <citation type="journal article" date="2015" name="Data Brief">
        <title>Shoot transcriptome of the giant reed, Arundo donax.</title>
        <authorList>
            <person name="Barrero R.A."/>
            <person name="Guerrero F.D."/>
            <person name="Moolhuijzen P."/>
            <person name="Goolsby J.A."/>
            <person name="Tidwell J."/>
            <person name="Bellgard S.E."/>
            <person name="Bellgard M.I."/>
        </authorList>
    </citation>
    <scope>NUCLEOTIDE SEQUENCE</scope>
    <source>
        <tissue evidence="2">Shoot tissue taken approximately 20 cm above the soil surface</tissue>
    </source>
</reference>
<dbReference type="AlphaFoldDB" id="A0A0A9FRJ2"/>
<accession>A0A0A9FRJ2</accession>
<sequence length="36" mass="4126">MILNVIRRSSVRNSTWPPPADQARSEEVTVRSMKGR</sequence>
<dbReference type="EMBL" id="GBRH01184032">
    <property type="protein sequence ID" value="JAE13864.1"/>
    <property type="molecule type" value="Transcribed_RNA"/>
</dbReference>
<organism evidence="2">
    <name type="scientific">Arundo donax</name>
    <name type="common">Giant reed</name>
    <name type="synonym">Donax arundinaceus</name>
    <dbReference type="NCBI Taxonomy" id="35708"/>
    <lineage>
        <taxon>Eukaryota</taxon>
        <taxon>Viridiplantae</taxon>
        <taxon>Streptophyta</taxon>
        <taxon>Embryophyta</taxon>
        <taxon>Tracheophyta</taxon>
        <taxon>Spermatophyta</taxon>
        <taxon>Magnoliopsida</taxon>
        <taxon>Liliopsida</taxon>
        <taxon>Poales</taxon>
        <taxon>Poaceae</taxon>
        <taxon>PACMAD clade</taxon>
        <taxon>Arundinoideae</taxon>
        <taxon>Arundineae</taxon>
        <taxon>Arundo</taxon>
    </lineage>
</organism>
<protein>
    <submittedName>
        <fullName evidence="2">D3</fullName>
    </submittedName>
</protein>
<evidence type="ECO:0000313" key="2">
    <source>
        <dbReference type="EMBL" id="JAE13864.1"/>
    </source>
</evidence>
<feature type="region of interest" description="Disordered" evidence="1">
    <location>
        <begin position="1"/>
        <end position="36"/>
    </location>
</feature>
<name>A0A0A9FRJ2_ARUDO</name>
<proteinExistence type="predicted"/>